<dbReference type="EMBL" id="CP034669">
    <property type="protein sequence ID" value="QAT84877.1"/>
    <property type="molecule type" value="Genomic_DNA"/>
</dbReference>
<reference evidence="8 9" key="1">
    <citation type="submission" date="2018-12" db="EMBL/GenBank/DDBJ databases">
        <title>Complete Genome Sequence of the Corallopyronin A producing Myxobacterium Corallococcus coralloides B035.</title>
        <authorList>
            <person name="Bouhired S.M."/>
            <person name="Rupp O."/>
            <person name="Blom J."/>
            <person name="Schaeberle T.F."/>
            <person name="Kehraus S."/>
            <person name="Schiefer A."/>
            <person name="Pfarr K."/>
            <person name="Goesmann A."/>
            <person name="Hoerauf A."/>
            <person name="Koenig G.M."/>
        </authorList>
    </citation>
    <scope>NUCLEOTIDE SEQUENCE [LARGE SCALE GENOMIC DNA]</scope>
    <source>
        <strain evidence="8 9">B035</strain>
    </source>
</reference>
<evidence type="ECO:0000256" key="2">
    <source>
        <dbReference type="ARBA" id="ARBA00022670"/>
    </source>
</evidence>
<evidence type="ECO:0000256" key="1">
    <source>
        <dbReference type="ARBA" id="ARBA00011073"/>
    </source>
</evidence>
<dbReference type="InterPro" id="IPR022398">
    <property type="entry name" value="Peptidase_S8_His-AS"/>
</dbReference>
<dbReference type="PROSITE" id="PS00524">
    <property type="entry name" value="SMB_1"/>
    <property type="match status" value="1"/>
</dbReference>
<dbReference type="SUPFAM" id="SSF54897">
    <property type="entry name" value="Protease propeptides/inhibitors"/>
    <property type="match status" value="1"/>
</dbReference>
<organism evidence="8 9">
    <name type="scientific">Corallococcus coralloides</name>
    <name type="common">Myxococcus coralloides</name>
    <dbReference type="NCBI Taxonomy" id="184914"/>
    <lineage>
        <taxon>Bacteria</taxon>
        <taxon>Pseudomonadati</taxon>
        <taxon>Myxococcota</taxon>
        <taxon>Myxococcia</taxon>
        <taxon>Myxococcales</taxon>
        <taxon>Cystobacterineae</taxon>
        <taxon>Myxococcaceae</taxon>
        <taxon>Corallococcus</taxon>
    </lineage>
</organism>
<feature type="domain" description="SMB" evidence="7">
    <location>
        <begin position="427"/>
        <end position="463"/>
    </location>
</feature>
<gene>
    <name evidence="8" type="primary">pstI_1</name>
    <name evidence="8" type="ORF">EJ065_3314</name>
</gene>
<evidence type="ECO:0000256" key="6">
    <source>
        <dbReference type="PROSITE-ProRule" id="PRU01240"/>
    </source>
</evidence>
<dbReference type="GO" id="GO:0005615">
    <property type="term" value="C:extracellular space"/>
    <property type="evidence" value="ECO:0007669"/>
    <property type="project" value="TreeGrafter"/>
</dbReference>
<sequence>MPTNQTRSSRATAMKSQLLPWMGMLTLALGGCSDPAPQDGSTPPPERLMSRVAPLNAAPAGLAVPGEYIVVFESEVSTSAIDTAVAEVVQAGGANALMHQYSIVPGFSAKLDATELDKLRANPAVAYIEENAAVSINTSFPSPADGTDRVDQRLGRNGIYNDHGRTGFGVHLYIVDTGINSAHTEFTGRIGNGFSAINDGRGVEDCHGHGTHVSSTAAGTQYGMAKQARIHPVRVLNCGGGGTWEGVIAGVDFVRANCATQNGPCVANMSLGGGVSPTVNAAVTNAINAGVTFVVAAGNEATDACNRSPASTPGAITVAATDDNDRRAWFSNYGNCVDIFAPGVTILGAWIGSTTATHVIDGTSMASPHVAGAAAQYLTDHLNARPTQVEANVEGSASLECVTDTRGSPNAFLFSDLNQGNYTCNNAVASCRGLCGGPGYGCFCEESCVRYGDCCPDYADACQ</sequence>
<dbReference type="InterPro" id="IPR037045">
    <property type="entry name" value="S8pro/Inhibitor_I9_sf"/>
</dbReference>
<dbReference type="SUPFAM" id="SSF52743">
    <property type="entry name" value="Subtilisin-like"/>
    <property type="match status" value="1"/>
</dbReference>
<comment type="similarity">
    <text evidence="1 6">Belongs to the peptidase S8 family.</text>
</comment>
<dbReference type="FunFam" id="3.40.50.200:FF:000014">
    <property type="entry name" value="Proteinase K"/>
    <property type="match status" value="1"/>
</dbReference>
<dbReference type="GO" id="GO:0004252">
    <property type="term" value="F:serine-type endopeptidase activity"/>
    <property type="evidence" value="ECO:0007669"/>
    <property type="project" value="UniProtKB-UniRule"/>
</dbReference>
<dbReference type="PANTHER" id="PTHR43806:SF11">
    <property type="entry name" value="CEREVISIN-RELATED"/>
    <property type="match status" value="1"/>
</dbReference>
<evidence type="ECO:0000313" key="8">
    <source>
        <dbReference type="EMBL" id="QAT84877.1"/>
    </source>
</evidence>
<dbReference type="InterPro" id="IPR034193">
    <property type="entry name" value="PCSK9_ProteinaseK-like"/>
</dbReference>
<keyword evidence="4 6" id="KW-0720">Serine protease</keyword>
<dbReference type="Gene3D" id="4.10.410.20">
    <property type="match status" value="1"/>
</dbReference>
<dbReference type="PROSITE" id="PS51257">
    <property type="entry name" value="PROKAR_LIPOPROTEIN"/>
    <property type="match status" value="1"/>
</dbReference>
<keyword evidence="2 6" id="KW-0645">Protease</keyword>
<dbReference type="AlphaFoldDB" id="A0A410RSK8"/>
<keyword evidence="5" id="KW-1015">Disulfide bond</keyword>
<dbReference type="PROSITE" id="PS00138">
    <property type="entry name" value="SUBTILASE_SER"/>
    <property type="match status" value="1"/>
</dbReference>
<evidence type="ECO:0000256" key="4">
    <source>
        <dbReference type="ARBA" id="ARBA00022825"/>
    </source>
</evidence>
<evidence type="ECO:0000259" key="7">
    <source>
        <dbReference type="PROSITE" id="PS50958"/>
    </source>
</evidence>
<feature type="active site" description="Charge relay system" evidence="6">
    <location>
        <position position="176"/>
    </location>
</feature>
<dbReference type="InterPro" id="IPR036024">
    <property type="entry name" value="Somatomedin_B-like_dom_sf"/>
</dbReference>
<dbReference type="CDD" id="cd04077">
    <property type="entry name" value="Peptidases_S8_PCSK9_ProteinaseK_like"/>
    <property type="match status" value="1"/>
</dbReference>
<name>A0A410RSK8_CORCK</name>
<dbReference type="InterPro" id="IPR000209">
    <property type="entry name" value="Peptidase_S8/S53_dom"/>
</dbReference>
<dbReference type="Gene3D" id="3.40.50.200">
    <property type="entry name" value="Peptidase S8/S53 domain"/>
    <property type="match status" value="1"/>
</dbReference>
<dbReference type="PROSITE" id="PS50958">
    <property type="entry name" value="SMB_2"/>
    <property type="match status" value="1"/>
</dbReference>
<dbReference type="InterPro" id="IPR036852">
    <property type="entry name" value="Peptidase_S8/S53_dom_sf"/>
</dbReference>
<feature type="active site" description="Charge relay system" evidence="6">
    <location>
        <position position="364"/>
    </location>
</feature>
<dbReference type="InterPro" id="IPR023828">
    <property type="entry name" value="Peptidase_S8_Ser-AS"/>
</dbReference>
<dbReference type="InterPro" id="IPR015500">
    <property type="entry name" value="Peptidase_S8_subtilisin-rel"/>
</dbReference>
<proteinExistence type="inferred from homology"/>
<dbReference type="Pfam" id="PF05922">
    <property type="entry name" value="Inhibitor_I9"/>
    <property type="match status" value="1"/>
</dbReference>
<dbReference type="SUPFAM" id="SSF90188">
    <property type="entry name" value="Somatomedin B domain"/>
    <property type="match status" value="1"/>
</dbReference>
<keyword evidence="3 6" id="KW-0378">Hydrolase</keyword>
<dbReference type="Gene3D" id="3.30.70.80">
    <property type="entry name" value="Peptidase S8 propeptide/proteinase inhibitor I9"/>
    <property type="match status" value="1"/>
</dbReference>
<dbReference type="Pfam" id="PF01033">
    <property type="entry name" value="Somatomedin_B"/>
    <property type="match status" value="1"/>
</dbReference>
<feature type="active site" description="Charge relay system" evidence="6">
    <location>
        <position position="209"/>
    </location>
</feature>
<dbReference type="GO" id="GO:0006508">
    <property type="term" value="P:proteolysis"/>
    <property type="evidence" value="ECO:0007669"/>
    <property type="project" value="UniProtKB-KW"/>
</dbReference>
<protein>
    <submittedName>
        <fullName evidence="8">Putative aqualysin I</fullName>
    </submittedName>
</protein>
<dbReference type="PROSITE" id="PS51892">
    <property type="entry name" value="SUBTILASE"/>
    <property type="match status" value="1"/>
</dbReference>
<evidence type="ECO:0000256" key="3">
    <source>
        <dbReference type="ARBA" id="ARBA00022801"/>
    </source>
</evidence>
<dbReference type="InterPro" id="IPR050131">
    <property type="entry name" value="Peptidase_S8_subtilisin-like"/>
</dbReference>
<dbReference type="InterPro" id="IPR010259">
    <property type="entry name" value="S8pro/Inhibitor_I9"/>
</dbReference>
<dbReference type="PRINTS" id="PR00723">
    <property type="entry name" value="SUBTILISIN"/>
</dbReference>
<evidence type="ECO:0000256" key="5">
    <source>
        <dbReference type="ARBA" id="ARBA00023157"/>
    </source>
</evidence>
<accession>A0A410RSK8</accession>
<dbReference type="PANTHER" id="PTHR43806">
    <property type="entry name" value="PEPTIDASE S8"/>
    <property type="match status" value="1"/>
</dbReference>
<dbReference type="Proteomes" id="UP000288758">
    <property type="component" value="Chromosome"/>
</dbReference>
<dbReference type="InterPro" id="IPR001212">
    <property type="entry name" value="Somatomedin_B_dom"/>
</dbReference>
<evidence type="ECO:0000313" key="9">
    <source>
        <dbReference type="Proteomes" id="UP000288758"/>
    </source>
</evidence>
<dbReference type="Pfam" id="PF00082">
    <property type="entry name" value="Peptidase_S8"/>
    <property type="match status" value="1"/>
</dbReference>
<dbReference type="PROSITE" id="PS00137">
    <property type="entry name" value="SUBTILASE_HIS"/>
    <property type="match status" value="1"/>
</dbReference>